<gene>
    <name evidence="1" type="ORF">BBF96_11490</name>
</gene>
<dbReference type="Proteomes" id="UP000267250">
    <property type="component" value="Chromosome"/>
</dbReference>
<dbReference type="AlphaFoldDB" id="A0A3Q9HRZ8"/>
<dbReference type="EMBL" id="CP016379">
    <property type="protein sequence ID" value="AZR73959.1"/>
    <property type="molecule type" value="Genomic_DNA"/>
</dbReference>
<accession>A0A3Q9HRZ8</accession>
<proteinExistence type="predicted"/>
<evidence type="ECO:0000313" key="1">
    <source>
        <dbReference type="EMBL" id="AZR73959.1"/>
    </source>
</evidence>
<dbReference type="KEGG" id="aft:BBF96_11490"/>
<protein>
    <submittedName>
        <fullName evidence="1">Uncharacterized protein</fullName>
    </submittedName>
</protein>
<keyword evidence="2" id="KW-1185">Reference proteome</keyword>
<name>A0A3Q9HRZ8_9FIRM</name>
<evidence type="ECO:0000313" key="2">
    <source>
        <dbReference type="Proteomes" id="UP000267250"/>
    </source>
</evidence>
<organism evidence="1 2">
    <name type="scientific">Anoxybacter fermentans</name>
    <dbReference type="NCBI Taxonomy" id="1323375"/>
    <lineage>
        <taxon>Bacteria</taxon>
        <taxon>Bacillati</taxon>
        <taxon>Bacillota</taxon>
        <taxon>Clostridia</taxon>
        <taxon>Halanaerobiales</taxon>
        <taxon>Anoxybacter</taxon>
    </lineage>
</organism>
<sequence>MILLQKANFERHRNFSSNYLSEISDEIRLHLRIDELIKGQEGPLIRKPYFGGNRALDDSKNFSKSEKLAFCSLTINYMFKIKI</sequence>
<reference evidence="1 2" key="1">
    <citation type="submission" date="2016-07" db="EMBL/GenBank/DDBJ databases">
        <title>Genome and transcriptome analysis of iron-reducing fermentative bacteria Anoxybacter fermentans.</title>
        <authorList>
            <person name="Zeng X."/>
            <person name="Shao Z."/>
        </authorList>
    </citation>
    <scope>NUCLEOTIDE SEQUENCE [LARGE SCALE GENOMIC DNA]</scope>
    <source>
        <strain evidence="1 2">DY22613</strain>
    </source>
</reference>